<organism evidence="1">
    <name type="scientific">Anguilla anguilla</name>
    <name type="common">European freshwater eel</name>
    <name type="synonym">Muraena anguilla</name>
    <dbReference type="NCBI Taxonomy" id="7936"/>
    <lineage>
        <taxon>Eukaryota</taxon>
        <taxon>Metazoa</taxon>
        <taxon>Chordata</taxon>
        <taxon>Craniata</taxon>
        <taxon>Vertebrata</taxon>
        <taxon>Euteleostomi</taxon>
        <taxon>Actinopterygii</taxon>
        <taxon>Neopterygii</taxon>
        <taxon>Teleostei</taxon>
        <taxon>Anguilliformes</taxon>
        <taxon>Anguillidae</taxon>
        <taxon>Anguilla</taxon>
    </lineage>
</organism>
<evidence type="ECO:0000313" key="1">
    <source>
        <dbReference type="EMBL" id="JAH54914.1"/>
    </source>
</evidence>
<name>A0A0E9TML7_ANGAN</name>
<proteinExistence type="predicted"/>
<dbReference type="EMBL" id="GBXM01053663">
    <property type="protein sequence ID" value="JAH54914.1"/>
    <property type="molecule type" value="Transcribed_RNA"/>
</dbReference>
<reference evidence="1" key="1">
    <citation type="submission" date="2014-11" db="EMBL/GenBank/DDBJ databases">
        <authorList>
            <person name="Amaro Gonzalez C."/>
        </authorList>
    </citation>
    <scope>NUCLEOTIDE SEQUENCE</scope>
</reference>
<sequence length="34" mass="4007">MHQVFHSHSVDMPAQSLRLQAGVRERTQQIKYIN</sequence>
<protein>
    <submittedName>
        <fullName evidence="1">Uncharacterized protein</fullName>
    </submittedName>
</protein>
<dbReference type="AlphaFoldDB" id="A0A0E9TML7"/>
<accession>A0A0E9TML7</accession>
<reference evidence="1" key="2">
    <citation type="journal article" date="2015" name="Fish Shellfish Immunol.">
        <title>Early steps in the European eel (Anguilla anguilla)-Vibrio vulnificus interaction in the gills: Role of the RtxA13 toxin.</title>
        <authorList>
            <person name="Callol A."/>
            <person name="Pajuelo D."/>
            <person name="Ebbesson L."/>
            <person name="Teles M."/>
            <person name="MacKenzie S."/>
            <person name="Amaro C."/>
        </authorList>
    </citation>
    <scope>NUCLEOTIDE SEQUENCE</scope>
</reference>